<dbReference type="GO" id="GO:0016787">
    <property type="term" value="F:hydrolase activity"/>
    <property type="evidence" value="ECO:0007669"/>
    <property type="project" value="UniProtKB-KW"/>
</dbReference>
<evidence type="ECO:0000259" key="8">
    <source>
        <dbReference type="PROSITE" id="PS51194"/>
    </source>
</evidence>
<dbReference type="Gene3D" id="1.10.10.10">
    <property type="entry name" value="Winged helix-like DNA-binding domain superfamily/Winged helix DNA-binding domain"/>
    <property type="match status" value="1"/>
</dbReference>
<dbReference type="InterPro" id="IPR004589">
    <property type="entry name" value="DNA_helicase_ATP-dep_RecQ"/>
</dbReference>
<sequence length="649" mass="73339">MPDSAPSLEDARAILQDTWGYTDFRPGQDEIIEAVLEKRDVLGVLPTGGGKSICYQVPSLLGDGFTMVISPLIALMQDQVAGLKARGIEAAFINSTLSHREIDQRWTDAEHGRYRLLYVAPERLESDMFEARASRLNVSLLAVDEAHCVSEWGHHFRPAYLKIPEGRELLDNPPTIAVTATATPYVRKDVIEHLELDDPLELVHGFDRPNIVWSVFRTESKKQKVSDVLGGVVGSGIVYASTRRGVNTWTRWLEAQGVSAAGYHGGLESSERSRIQDEWVEGATRVIVATNAFGMGIDKSDVRFVVHVDLPDSIEAYYQEAGRGGRDGKPSYAVLLFQPPDAETQEALIESAHPSGKEVRTVYDAICNAGQVPIGSEPDGPVVVNEEVVMKLTDLSRGKIKTSIELLERQDAIRVLPRRRHDGLIRFEEPANALRNYAHQLENRRLATFVQDLLRTVHADAFSGWWRLDLRRLVRRTELERERVSRGLEYLAERGLLTWHPPGDALRVELTIPRAQKLPVDDRGVTTAKKRAAKRLKYMLRYARSSTCRRRFLLTYFGETASETCGTCDVCLGRHEVQPVTPEDEETLRHILKSVAEGEERDSWFDDPGERVRYQVDRLVDWLVRHDYLSLKDPLDERYVVTEKASRFL</sequence>
<dbReference type="Proteomes" id="UP000220102">
    <property type="component" value="Unassembled WGS sequence"/>
</dbReference>
<dbReference type="AlphaFoldDB" id="A0A2A8CW57"/>
<dbReference type="SUPFAM" id="SSF52540">
    <property type="entry name" value="P-loop containing nucleoside triphosphate hydrolases"/>
    <property type="match status" value="1"/>
</dbReference>
<dbReference type="Pfam" id="PF16124">
    <property type="entry name" value="RecQ_Zn_bind"/>
    <property type="match status" value="1"/>
</dbReference>
<evidence type="ECO:0000313" key="9">
    <source>
        <dbReference type="EMBL" id="PEN12886.1"/>
    </source>
</evidence>
<dbReference type="GO" id="GO:0043138">
    <property type="term" value="F:3'-5' DNA helicase activity"/>
    <property type="evidence" value="ECO:0007669"/>
    <property type="project" value="TreeGrafter"/>
</dbReference>
<dbReference type="GO" id="GO:0005737">
    <property type="term" value="C:cytoplasm"/>
    <property type="evidence" value="ECO:0007669"/>
    <property type="project" value="TreeGrafter"/>
</dbReference>
<dbReference type="InterPro" id="IPR001650">
    <property type="entry name" value="Helicase_C-like"/>
</dbReference>
<dbReference type="Pfam" id="PF00271">
    <property type="entry name" value="Helicase_C"/>
    <property type="match status" value="1"/>
</dbReference>
<gene>
    <name evidence="9" type="ORF">CRI94_12850</name>
</gene>
<dbReference type="GO" id="GO:0006281">
    <property type="term" value="P:DNA repair"/>
    <property type="evidence" value="ECO:0007669"/>
    <property type="project" value="TreeGrafter"/>
</dbReference>
<dbReference type="InterPro" id="IPR036388">
    <property type="entry name" value="WH-like_DNA-bd_sf"/>
</dbReference>
<dbReference type="GO" id="GO:0006310">
    <property type="term" value="P:DNA recombination"/>
    <property type="evidence" value="ECO:0007669"/>
    <property type="project" value="InterPro"/>
</dbReference>
<accession>A0A2A8CW57</accession>
<dbReference type="PANTHER" id="PTHR13710:SF150">
    <property type="entry name" value="ATP-DEPENDENT DNA HELICASE RECQ"/>
    <property type="match status" value="1"/>
</dbReference>
<dbReference type="GO" id="GO:0003676">
    <property type="term" value="F:nucleic acid binding"/>
    <property type="evidence" value="ECO:0007669"/>
    <property type="project" value="InterPro"/>
</dbReference>
<dbReference type="InterPro" id="IPR014001">
    <property type="entry name" value="Helicase_ATP-bd"/>
</dbReference>
<dbReference type="SMART" id="SM00487">
    <property type="entry name" value="DEXDc"/>
    <property type="match status" value="1"/>
</dbReference>
<dbReference type="PROSITE" id="PS51194">
    <property type="entry name" value="HELICASE_CTER"/>
    <property type="match status" value="1"/>
</dbReference>
<evidence type="ECO:0000256" key="3">
    <source>
        <dbReference type="ARBA" id="ARBA00022806"/>
    </source>
</evidence>
<evidence type="ECO:0000256" key="2">
    <source>
        <dbReference type="ARBA" id="ARBA00022801"/>
    </source>
</evidence>
<keyword evidence="2" id="KW-0378">Hydrolase</keyword>
<dbReference type="OrthoDB" id="9763310at2"/>
<reference evidence="9 10" key="1">
    <citation type="submission" date="2017-10" db="EMBL/GenBank/DDBJ databases">
        <title>Draft genome of Longibacter Salinarum.</title>
        <authorList>
            <person name="Goh K.M."/>
            <person name="Shamsir M.S."/>
            <person name="Lim S.W."/>
        </authorList>
    </citation>
    <scope>NUCLEOTIDE SEQUENCE [LARGE SCALE GENOMIC DNA]</scope>
    <source>
        <strain evidence="9 10">KCTC 52045</strain>
    </source>
</reference>
<evidence type="ECO:0000256" key="4">
    <source>
        <dbReference type="ARBA" id="ARBA00022840"/>
    </source>
</evidence>
<evidence type="ECO:0000256" key="5">
    <source>
        <dbReference type="ARBA" id="ARBA00044535"/>
    </source>
</evidence>
<dbReference type="PANTHER" id="PTHR13710">
    <property type="entry name" value="DNA HELICASE RECQ FAMILY MEMBER"/>
    <property type="match status" value="1"/>
</dbReference>
<feature type="domain" description="Helicase C-terminal" evidence="8">
    <location>
        <begin position="224"/>
        <end position="367"/>
    </location>
</feature>
<dbReference type="NCBIfam" id="TIGR00614">
    <property type="entry name" value="recQ_fam"/>
    <property type="match status" value="1"/>
</dbReference>
<feature type="domain" description="Helicase ATP-binding" evidence="7">
    <location>
        <begin position="32"/>
        <end position="200"/>
    </location>
</feature>
<dbReference type="RefSeq" id="WP_098076358.1">
    <property type="nucleotide sequence ID" value="NZ_PDEQ01000006.1"/>
</dbReference>
<dbReference type="CDD" id="cd17920">
    <property type="entry name" value="DEXHc_RecQ"/>
    <property type="match status" value="1"/>
</dbReference>
<evidence type="ECO:0000313" key="10">
    <source>
        <dbReference type="Proteomes" id="UP000220102"/>
    </source>
</evidence>
<organism evidence="9 10">
    <name type="scientific">Longibacter salinarum</name>
    <dbReference type="NCBI Taxonomy" id="1850348"/>
    <lineage>
        <taxon>Bacteria</taxon>
        <taxon>Pseudomonadati</taxon>
        <taxon>Rhodothermota</taxon>
        <taxon>Rhodothermia</taxon>
        <taxon>Rhodothermales</taxon>
        <taxon>Salisaetaceae</taxon>
        <taxon>Longibacter</taxon>
    </lineage>
</organism>
<dbReference type="Pfam" id="PF00270">
    <property type="entry name" value="DEAD"/>
    <property type="match status" value="1"/>
</dbReference>
<protein>
    <recommendedName>
        <fullName evidence="5">ATP-dependent DNA helicase RecQ</fullName>
    </recommendedName>
    <alternativeName>
        <fullName evidence="6">DNA 3'-5' helicase RecQ</fullName>
    </alternativeName>
</protein>
<dbReference type="InterPro" id="IPR011545">
    <property type="entry name" value="DEAD/DEAH_box_helicase_dom"/>
</dbReference>
<keyword evidence="3 9" id="KW-0347">Helicase</keyword>
<dbReference type="GO" id="GO:0005524">
    <property type="term" value="F:ATP binding"/>
    <property type="evidence" value="ECO:0007669"/>
    <property type="project" value="UniProtKB-KW"/>
</dbReference>
<evidence type="ECO:0000256" key="1">
    <source>
        <dbReference type="ARBA" id="ARBA00022741"/>
    </source>
</evidence>
<keyword evidence="10" id="KW-1185">Reference proteome</keyword>
<evidence type="ECO:0000256" key="6">
    <source>
        <dbReference type="ARBA" id="ARBA00044550"/>
    </source>
</evidence>
<dbReference type="PROSITE" id="PS51192">
    <property type="entry name" value="HELICASE_ATP_BIND_1"/>
    <property type="match status" value="1"/>
</dbReference>
<proteinExistence type="predicted"/>
<keyword evidence="1" id="KW-0547">Nucleotide-binding</keyword>
<dbReference type="InterPro" id="IPR032284">
    <property type="entry name" value="RecQ_Zn-bd"/>
</dbReference>
<dbReference type="GO" id="GO:0009378">
    <property type="term" value="F:four-way junction helicase activity"/>
    <property type="evidence" value="ECO:0007669"/>
    <property type="project" value="TreeGrafter"/>
</dbReference>
<dbReference type="SMART" id="SM00490">
    <property type="entry name" value="HELICc"/>
    <property type="match status" value="1"/>
</dbReference>
<evidence type="ECO:0000259" key="7">
    <source>
        <dbReference type="PROSITE" id="PS51192"/>
    </source>
</evidence>
<dbReference type="Gene3D" id="3.40.50.300">
    <property type="entry name" value="P-loop containing nucleotide triphosphate hydrolases"/>
    <property type="match status" value="2"/>
</dbReference>
<dbReference type="EMBL" id="PDEQ01000006">
    <property type="protein sequence ID" value="PEN12886.1"/>
    <property type="molecule type" value="Genomic_DNA"/>
</dbReference>
<dbReference type="InterPro" id="IPR027417">
    <property type="entry name" value="P-loop_NTPase"/>
</dbReference>
<comment type="caution">
    <text evidence="9">The sequence shown here is derived from an EMBL/GenBank/DDBJ whole genome shotgun (WGS) entry which is preliminary data.</text>
</comment>
<name>A0A2A8CW57_9BACT</name>
<dbReference type="GO" id="GO:0005694">
    <property type="term" value="C:chromosome"/>
    <property type="evidence" value="ECO:0007669"/>
    <property type="project" value="TreeGrafter"/>
</dbReference>
<keyword evidence="4" id="KW-0067">ATP-binding</keyword>
<dbReference type="FunFam" id="3.40.50.300:FF:001389">
    <property type="entry name" value="ATP-dependent DNA helicase RecQ"/>
    <property type="match status" value="1"/>
</dbReference>